<evidence type="ECO:0000313" key="18">
    <source>
        <dbReference type="Proteomes" id="UP000310374"/>
    </source>
</evidence>
<evidence type="ECO:0000313" key="5">
    <source>
        <dbReference type="EMBL" id="THW60952.1"/>
    </source>
</evidence>
<comment type="caution">
    <text evidence="2">The sequence shown here is derived from an EMBL/GenBank/DDBJ whole genome shotgun (WGS) entry which is preliminary data.</text>
</comment>
<protein>
    <submittedName>
        <fullName evidence="2">Uncharacterized protein</fullName>
    </submittedName>
</protein>
<evidence type="ECO:0000313" key="4">
    <source>
        <dbReference type="EMBL" id="THW49746.1"/>
    </source>
</evidence>
<gene>
    <name evidence="11" type="ORF">D6C83_08202</name>
    <name evidence="10" type="ORF">D6C85_03365</name>
    <name evidence="9" type="ORF">D6C90_01338</name>
    <name evidence="8" type="ORF">D6C94_08431</name>
    <name evidence="7" type="ORF">D6D12_06548</name>
    <name evidence="6" type="ORF">D6D13_10289</name>
    <name evidence="5" type="ORF">D6D20_05397</name>
    <name evidence="4" type="ORF">D6D22_01634</name>
    <name evidence="3" type="ORF">D6D24_02292</name>
    <name evidence="2" type="ORF">D6D28_00439</name>
</gene>
<feature type="compositionally biased region" description="Basic and acidic residues" evidence="1">
    <location>
        <begin position="60"/>
        <end position="73"/>
    </location>
</feature>
<dbReference type="EMBL" id="QZAF01000007">
    <property type="protein sequence ID" value="THV77274.1"/>
    <property type="molecule type" value="Genomic_DNA"/>
</dbReference>
<evidence type="ECO:0000313" key="7">
    <source>
        <dbReference type="EMBL" id="THX25962.1"/>
    </source>
</evidence>
<dbReference type="Proteomes" id="UP000310687">
    <property type="component" value="Unassembled WGS sequence"/>
</dbReference>
<evidence type="ECO:0000313" key="3">
    <source>
        <dbReference type="EMBL" id="THW20446.1"/>
    </source>
</evidence>
<evidence type="ECO:0000313" key="17">
    <source>
        <dbReference type="Proteomes" id="UP000310121"/>
    </source>
</evidence>
<dbReference type="Proteomes" id="UP000310421">
    <property type="component" value="Unassembled WGS sequence"/>
</dbReference>
<dbReference type="OrthoDB" id="3945172at2759"/>
<dbReference type="Proteomes" id="UP000305064">
    <property type="component" value="Unassembled WGS sequence"/>
</dbReference>
<dbReference type="EMBL" id="QZBU01003975">
    <property type="protein sequence ID" value="TIA19065.1"/>
    <property type="molecule type" value="Genomic_DNA"/>
</dbReference>
<sequence>MASPSEFLTFYRRTARLTSLRQSRIVPASPRRTFVSSTCRYSSGGKLSTDDSVATEAYPDSEHATDKKDKLDIQSDTAAKGQESKSRGEGGTATQRRDANNSTAKAKQENPEAPDVVIGMQDERGGKGA</sequence>
<dbReference type="EMBL" id="QZBJ01000072">
    <property type="protein sequence ID" value="THY70635.1"/>
    <property type="molecule type" value="Genomic_DNA"/>
</dbReference>
<reference evidence="12 13" key="1">
    <citation type="submission" date="2018-10" db="EMBL/GenBank/DDBJ databases">
        <title>Fifty Aureobasidium pullulans genomes reveal a recombining polyextremotolerant generalist.</title>
        <authorList>
            <person name="Gostincar C."/>
            <person name="Turk M."/>
            <person name="Zajc J."/>
            <person name="Gunde-Cimerman N."/>
        </authorList>
    </citation>
    <scope>NUCLEOTIDE SEQUENCE [LARGE SCALE GENOMIC DNA]</scope>
    <source>
        <strain evidence="7 18">EXF-10081</strain>
        <strain evidence="6">EXF-10085</strain>
        <strain evidence="5 19">EXF-10751</strain>
        <strain evidence="4 20">EXF-11013</strain>
        <strain evidence="3 15">EXF-11318</strain>
        <strain evidence="2 13">EXF-11900</strain>
        <strain evidence="11 12">EXF-3380</strain>
        <strain evidence="10 16">EXF-3519</strain>
        <strain evidence="9 17">EXF-3844</strain>
        <strain evidence="8 14">EXF-4256</strain>
    </source>
</reference>
<organism evidence="2 13">
    <name type="scientific">Aureobasidium pullulans</name>
    <name type="common">Black yeast</name>
    <name type="synonym">Pullularia pullulans</name>
    <dbReference type="NCBI Taxonomy" id="5580"/>
    <lineage>
        <taxon>Eukaryota</taxon>
        <taxon>Fungi</taxon>
        <taxon>Dikarya</taxon>
        <taxon>Ascomycota</taxon>
        <taxon>Pezizomycotina</taxon>
        <taxon>Dothideomycetes</taxon>
        <taxon>Dothideomycetidae</taxon>
        <taxon>Dothideales</taxon>
        <taxon>Saccotheciaceae</taxon>
        <taxon>Aureobasidium</taxon>
    </lineage>
</organism>
<evidence type="ECO:0000313" key="8">
    <source>
        <dbReference type="EMBL" id="THY70635.1"/>
    </source>
</evidence>
<evidence type="ECO:0000313" key="15">
    <source>
        <dbReference type="Proteomes" id="UP000308014"/>
    </source>
</evidence>
<evidence type="ECO:0000313" key="11">
    <source>
        <dbReference type="EMBL" id="TIA19065.1"/>
    </source>
</evidence>
<dbReference type="Proteomes" id="UP000304951">
    <property type="component" value="Unassembled WGS sequence"/>
</dbReference>
<feature type="region of interest" description="Disordered" evidence="1">
    <location>
        <begin position="27"/>
        <end position="129"/>
    </location>
</feature>
<accession>A0A4S8UQP0</accession>
<evidence type="ECO:0000313" key="16">
    <source>
        <dbReference type="Proteomes" id="UP000309734"/>
    </source>
</evidence>
<evidence type="ECO:0000256" key="1">
    <source>
        <dbReference type="SAM" id="MobiDB-lite"/>
    </source>
</evidence>
<evidence type="ECO:0000313" key="2">
    <source>
        <dbReference type="EMBL" id="THV77274.1"/>
    </source>
</evidence>
<name>A0A4S8UQP0_AURPU</name>
<evidence type="ECO:0000313" key="12">
    <source>
        <dbReference type="Proteomes" id="UP000304947"/>
    </source>
</evidence>
<proteinExistence type="predicted"/>
<dbReference type="EMBL" id="QZAT01000089">
    <property type="protein sequence ID" value="THX25962.1"/>
    <property type="molecule type" value="Genomic_DNA"/>
</dbReference>
<evidence type="ECO:0000313" key="20">
    <source>
        <dbReference type="Proteomes" id="UP000310687"/>
    </source>
</evidence>
<evidence type="ECO:0000313" key="6">
    <source>
        <dbReference type="EMBL" id="THW99161.1"/>
    </source>
</evidence>
<evidence type="ECO:0000313" key="13">
    <source>
        <dbReference type="Proteomes" id="UP000304951"/>
    </source>
</evidence>
<dbReference type="AlphaFoldDB" id="A0A4S8UQP0"/>
<dbReference type="EMBL" id="QZAS01000081">
    <property type="protein sequence ID" value="THW99161.1"/>
    <property type="molecule type" value="Genomic_DNA"/>
</dbReference>
<dbReference type="Proteomes" id="UP000310374">
    <property type="component" value="Unassembled WGS sequence"/>
</dbReference>
<evidence type="ECO:0000313" key="9">
    <source>
        <dbReference type="EMBL" id="THZ52163.1"/>
    </source>
</evidence>
<dbReference type="EMBL" id="QZBN01000058">
    <property type="protein sequence ID" value="THZ52163.1"/>
    <property type="molecule type" value="Genomic_DNA"/>
</dbReference>
<dbReference type="Proteomes" id="UP000308014">
    <property type="component" value="Unassembled WGS sequence"/>
</dbReference>
<dbReference type="EMBL" id="QZAL01000012">
    <property type="protein sequence ID" value="THW49746.1"/>
    <property type="molecule type" value="Genomic_DNA"/>
</dbReference>
<evidence type="ECO:0000313" key="19">
    <source>
        <dbReference type="Proteomes" id="UP000310421"/>
    </source>
</evidence>
<dbReference type="Proteomes" id="UP000310121">
    <property type="component" value="Unassembled WGS sequence"/>
</dbReference>
<dbReference type="EMBL" id="QZAN01000055">
    <property type="protein sequence ID" value="THW60952.1"/>
    <property type="molecule type" value="Genomic_DNA"/>
</dbReference>
<dbReference type="EMBL" id="QZBS01000072">
    <property type="protein sequence ID" value="THZ74620.1"/>
    <property type="molecule type" value="Genomic_DNA"/>
</dbReference>
<evidence type="ECO:0000313" key="14">
    <source>
        <dbReference type="Proteomes" id="UP000305064"/>
    </source>
</evidence>
<dbReference type="Proteomes" id="UP000309734">
    <property type="component" value="Unassembled WGS sequence"/>
</dbReference>
<dbReference type="Proteomes" id="UP000304947">
    <property type="component" value="Unassembled WGS sequence"/>
</dbReference>
<evidence type="ECO:0000313" key="10">
    <source>
        <dbReference type="EMBL" id="THZ74620.1"/>
    </source>
</evidence>
<dbReference type="EMBL" id="QZAJ01000048">
    <property type="protein sequence ID" value="THW20446.1"/>
    <property type="molecule type" value="Genomic_DNA"/>
</dbReference>